<keyword evidence="1" id="KW-1133">Transmembrane helix</keyword>
<sequence>MDMFELSYILLLLNCGYIHNLILINSMPVLCHRVKYKMVH</sequence>
<evidence type="ECO:0000256" key="1">
    <source>
        <dbReference type="SAM" id="Phobius"/>
    </source>
</evidence>
<organism evidence="2">
    <name type="scientific">Rhizophora mucronata</name>
    <name type="common">Asiatic mangrove</name>
    <dbReference type="NCBI Taxonomy" id="61149"/>
    <lineage>
        <taxon>Eukaryota</taxon>
        <taxon>Viridiplantae</taxon>
        <taxon>Streptophyta</taxon>
        <taxon>Embryophyta</taxon>
        <taxon>Tracheophyta</taxon>
        <taxon>Spermatophyta</taxon>
        <taxon>Magnoliopsida</taxon>
        <taxon>eudicotyledons</taxon>
        <taxon>Gunneridae</taxon>
        <taxon>Pentapetalae</taxon>
        <taxon>rosids</taxon>
        <taxon>fabids</taxon>
        <taxon>Malpighiales</taxon>
        <taxon>Rhizophoraceae</taxon>
        <taxon>Rhizophora</taxon>
    </lineage>
</organism>
<keyword evidence="1" id="KW-0812">Transmembrane</keyword>
<name>A0A2P2QFE5_RHIMU</name>
<proteinExistence type="predicted"/>
<dbReference type="EMBL" id="GGEC01085276">
    <property type="protein sequence ID" value="MBX65760.1"/>
    <property type="molecule type" value="Transcribed_RNA"/>
</dbReference>
<evidence type="ECO:0000313" key="2">
    <source>
        <dbReference type="EMBL" id="MBX65760.1"/>
    </source>
</evidence>
<keyword evidence="1" id="KW-0472">Membrane</keyword>
<accession>A0A2P2QFE5</accession>
<feature type="transmembrane region" description="Helical" evidence="1">
    <location>
        <begin position="6"/>
        <end position="30"/>
    </location>
</feature>
<reference evidence="2" key="1">
    <citation type="submission" date="2018-02" db="EMBL/GenBank/DDBJ databases">
        <title>Rhizophora mucronata_Transcriptome.</title>
        <authorList>
            <person name="Meera S.P."/>
            <person name="Sreeshan A."/>
            <person name="Augustine A."/>
        </authorList>
    </citation>
    <scope>NUCLEOTIDE SEQUENCE</scope>
    <source>
        <tissue evidence="2">Leaf</tissue>
    </source>
</reference>
<dbReference type="AlphaFoldDB" id="A0A2P2QFE5"/>
<protein>
    <submittedName>
        <fullName evidence="2">Uncharacterized protein</fullName>
    </submittedName>
</protein>